<proteinExistence type="inferred from homology"/>
<dbReference type="RefSeq" id="WP_078254455.1">
    <property type="nucleotide sequence ID" value="NZ_MUYU01000017.1"/>
</dbReference>
<dbReference type="Pfam" id="PF00437">
    <property type="entry name" value="T2SSE"/>
    <property type="match status" value="1"/>
</dbReference>
<comment type="similarity">
    <text evidence="1">Belongs to the GSP E family.</text>
</comment>
<organism evidence="3 4">
    <name type="scientific">Moraxella pluranimalium</name>
    <dbReference type="NCBI Taxonomy" id="470453"/>
    <lineage>
        <taxon>Bacteria</taxon>
        <taxon>Pseudomonadati</taxon>
        <taxon>Pseudomonadota</taxon>
        <taxon>Gammaproteobacteria</taxon>
        <taxon>Moraxellales</taxon>
        <taxon>Moraxellaceae</taxon>
        <taxon>Moraxella</taxon>
    </lineage>
</organism>
<keyword evidence="4" id="KW-1185">Reference proteome</keyword>
<gene>
    <name evidence="3" type="ORF">B0680_07370</name>
</gene>
<dbReference type="STRING" id="470453.B0680_07370"/>
<dbReference type="PANTHER" id="PTHR30486:SF6">
    <property type="entry name" value="TYPE IV PILUS RETRACTATION ATPASE PILT"/>
    <property type="match status" value="1"/>
</dbReference>
<feature type="domain" description="Bacterial type II secretion system protein E" evidence="2">
    <location>
        <begin position="194"/>
        <end position="208"/>
    </location>
</feature>
<comment type="caution">
    <text evidence="3">The sequence shown here is derived from an EMBL/GenBank/DDBJ whole genome shotgun (WGS) entry which is preliminary data.</text>
</comment>
<dbReference type="SMART" id="SM00382">
    <property type="entry name" value="AAA"/>
    <property type="match status" value="1"/>
</dbReference>
<dbReference type="NCBIfam" id="TIGR01420">
    <property type="entry name" value="pilT_fam"/>
    <property type="match status" value="1"/>
</dbReference>
<evidence type="ECO:0000259" key="2">
    <source>
        <dbReference type="PROSITE" id="PS00662"/>
    </source>
</evidence>
<evidence type="ECO:0000256" key="1">
    <source>
        <dbReference type="ARBA" id="ARBA00006611"/>
    </source>
</evidence>
<protein>
    <submittedName>
        <fullName evidence="3">Twitching motility protein PilT</fullName>
    </submittedName>
</protein>
<dbReference type="CDD" id="cd01131">
    <property type="entry name" value="PilT"/>
    <property type="match status" value="1"/>
</dbReference>
<name>A0A1T0CM48_9GAMM</name>
<dbReference type="OrthoDB" id="9804785at2"/>
<dbReference type="EMBL" id="MUYU01000017">
    <property type="protein sequence ID" value="OOS23383.1"/>
    <property type="molecule type" value="Genomic_DNA"/>
</dbReference>
<dbReference type="Gene3D" id="3.40.50.300">
    <property type="entry name" value="P-loop containing nucleotide triphosphate hydrolases"/>
    <property type="match status" value="1"/>
</dbReference>
<dbReference type="InterPro" id="IPR003593">
    <property type="entry name" value="AAA+_ATPase"/>
</dbReference>
<dbReference type="PANTHER" id="PTHR30486">
    <property type="entry name" value="TWITCHING MOTILITY PROTEIN PILT"/>
    <property type="match status" value="1"/>
</dbReference>
<dbReference type="AlphaFoldDB" id="A0A1T0CM48"/>
<dbReference type="InterPro" id="IPR027417">
    <property type="entry name" value="P-loop_NTPase"/>
</dbReference>
<dbReference type="InterPro" id="IPR050921">
    <property type="entry name" value="T4SS_GSP_E_ATPase"/>
</dbReference>
<dbReference type="PROSITE" id="PS00662">
    <property type="entry name" value="T2SP_E"/>
    <property type="match status" value="1"/>
</dbReference>
<evidence type="ECO:0000313" key="4">
    <source>
        <dbReference type="Proteomes" id="UP000189800"/>
    </source>
</evidence>
<dbReference type="Proteomes" id="UP000189800">
    <property type="component" value="Unassembled WGS sequence"/>
</dbReference>
<accession>A0A1T0CM48</accession>
<dbReference type="InterPro" id="IPR001482">
    <property type="entry name" value="T2SS/T4SS_dom"/>
</dbReference>
<sequence>MTPNLTDLLSFAHAKGASDLHLSAHQPVMARIDGQMIPLQLPTLSHQTVLEMMRSVMSADEYQTWQAQKELDFGIQTAVARFRVNAFFGQMGAGVVFRVIPSSVPSLDALGIAPLITPIANQHTGLVLVTGATGSGKSTTLSAIINHINHTRQAHIITIEDPIEFIHTSSASLITQRQVGRDTHSFEQALRASLREDPDVILVGEMRDLTTIRLALTAAETGHLVLATLHTTSAVKSIDRIVDVFDAAEKSLIRTMLADSLTAVIAQRLLPATGGGRVPAFEILTHTPAVANLIRENKPSQLQSVIQTSQAHGMISLDQSLKALLAQGKISIDTAREHASDSALF</sequence>
<dbReference type="SUPFAM" id="SSF52540">
    <property type="entry name" value="P-loop containing nucleoside triphosphate hydrolases"/>
    <property type="match status" value="1"/>
</dbReference>
<dbReference type="Gene3D" id="3.30.450.90">
    <property type="match status" value="1"/>
</dbReference>
<reference evidence="3 4" key="1">
    <citation type="submission" date="2017-02" db="EMBL/GenBank/DDBJ databases">
        <title>Draft genome sequence of Moraxella pluranimalium CCUG 54913T type strain.</title>
        <authorList>
            <person name="Salva-Serra F."/>
            <person name="Engstrom-Jakobsson H."/>
            <person name="Thorell K."/>
            <person name="Jaen-Luchoro D."/>
            <person name="Gonzales-Siles L."/>
            <person name="Karlsson R."/>
            <person name="Yazdan S."/>
            <person name="Boulund F."/>
            <person name="Johnning A."/>
            <person name="Engstrand L."/>
            <person name="Kristiansson E."/>
            <person name="Moore E."/>
        </authorList>
    </citation>
    <scope>NUCLEOTIDE SEQUENCE [LARGE SCALE GENOMIC DNA]</scope>
    <source>
        <strain evidence="3 4">CCUG 54913</strain>
    </source>
</reference>
<dbReference type="GO" id="GO:0005524">
    <property type="term" value="F:ATP binding"/>
    <property type="evidence" value="ECO:0007669"/>
    <property type="project" value="InterPro"/>
</dbReference>
<dbReference type="GO" id="GO:0016887">
    <property type="term" value="F:ATP hydrolysis activity"/>
    <property type="evidence" value="ECO:0007669"/>
    <property type="project" value="InterPro"/>
</dbReference>
<dbReference type="InterPro" id="IPR006321">
    <property type="entry name" value="PilT/PilU"/>
</dbReference>
<evidence type="ECO:0000313" key="3">
    <source>
        <dbReference type="EMBL" id="OOS23383.1"/>
    </source>
</evidence>